<evidence type="ECO:0000256" key="5">
    <source>
        <dbReference type="ARBA" id="ARBA00022989"/>
    </source>
</evidence>
<sequence length="203" mass="22958">MNDYLSEVFGLLQTYGYTFLFLGVMLESVFLIGIIFPGIFIMIAGGFFAGIGELNIYYTLLIAFLGMLLGDNISFFLGRLEIIKMNRIKSILKGKINIDKIINNSKGNLFIMFYHFPVYARMVVPTILGNLNYSLKKWILLNTIGTLIFTVTFILIGYFVGLQSKSIESAISISSYIQLGFLIIFSIFIVLGILSFLKIFKKK</sequence>
<feature type="transmembrane region" description="Helical" evidence="7">
    <location>
        <begin position="138"/>
        <end position="161"/>
    </location>
</feature>
<dbReference type="InterPro" id="IPR032818">
    <property type="entry name" value="DedA-like"/>
</dbReference>
<dbReference type="AlphaFoldDB" id="A0A2S7WSR1"/>
<dbReference type="Proteomes" id="UP000238882">
    <property type="component" value="Unassembled WGS sequence"/>
</dbReference>
<evidence type="ECO:0000313" key="9">
    <source>
        <dbReference type="EMBL" id="PQJ80623.1"/>
    </source>
</evidence>
<organism evidence="9 10">
    <name type="scientific">Polaribacter porphyrae</name>
    <dbReference type="NCBI Taxonomy" id="1137780"/>
    <lineage>
        <taxon>Bacteria</taxon>
        <taxon>Pseudomonadati</taxon>
        <taxon>Bacteroidota</taxon>
        <taxon>Flavobacteriia</taxon>
        <taxon>Flavobacteriales</taxon>
        <taxon>Flavobacteriaceae</taxon>
    </lineage>
</organism>
<dbReference type="PANTHER" id="PTHR30353">
    <property type="entry name" value="INNER MEMBRANE PROTEIN DEDA-RELATED"/>
    <property type="match status" value="1"/>
</dbReference>
<protein>
    <recommendedName>
        <fullName evidence="8">VTT domain-containing protein</fullName>
    </recommendedName>
</protein>
<feature type="transmembrane region" description="Helical" evidence="7">
    <location>
        <begin position="56"/>
        <end position="77"/>
    </location>
</feature>
<comment type="similarity">
    <text evidence="2 7">Belongs to the DedA family.</text>
</comment>
<keyword evidence="4 7" id="KW-0812">Transmembrane</keyword>
<dbReference type="OrthoDB" id="948134at2"/>
<comment type="subcellular location">
    <subcellularLocation>
        <location evidence="1 7">Cell membrane</location>
        <topology evidence="1 7">Multi-pass membrane protein</topology>
    </subcellularLocation>
</comment>
<keyword evidence="10" id="KW-1185">Reference proteome</keyword>
<comment type="caution">
    <text evidence="9">The sequence shown here is derived from an EMBL/GenBank/DDBJ whole genome shotgun (WGS) entry which is preliminary data.</text>
</comment>
<evidence type="ECO:0000256" key="2">
    <source>
        <dbReference type="ARBA" id="ARBA00010792"/>
    </source>
</evidence>
<name>A0A2S7WSR1_9FLAO</name>
<feature type="domain" description="VTT" evidence="8">
    <location>
        <begin position="36"/>
        <end position="158"/>
    </location>
</feature>
<evidence type="ECO:0000256" key="4">
    <source>
        <dbReference type="ARBA" id="ARBA00022692"/>
    </source>
</evidence>
<proteinExistence type="inferred from homology"/>
<keyword evidence="6 7" id="KW-0472">Membrane</keyword>
<dbReference type="RefSeq" id="WP_105017224.1">
    <property type="nucleotide sequence ID" value="NZ_MSCN01000001.1"/>
</dbReference>
<dbReference type="Pfam" id="PF09335">
    <property type="entry name" value="VTT_dom"/>
    <property type="match status" value="1"/>
</dbReference>
<dbReference type="EMBL" id="MSCN01000001">
    <property type="protein sequence ID" value="PQJ80623.1"/>
    <property type="molecule type" value="Genomic_DNA"/>
</dbReference>
<evidence type="ECO:0000259" key="8">
    <source>
        <dbReference type="Pfam" id="PF09335"/>
    </source>
</evidence>
<dbReference type="InterPro" id="IPR032816">
    <property type="entry name" value="VTT_dom"/>
</dbReference>
<feature type="transmembrane region" description="Helical" evidence="7">
    <location>
        <begin position="173"/>
        <end position="197"/>
    </location>
</feature>
<keyword evidence="5 7" id="KW-1133">Transmembrane helix</keyword>
<gene>
    <name evidence="9" type="ORF">BTO18_16210</name>
</gene>
<evidence type="ECO:0000256" key="7">
    <source>
        <dbReference type="RuleBase" id="RU367016"/>
    </source>
</evidence>
<keyword evidence="3 7" id="KW-1003">Cell membrane</keyword>
<accession>A0A2S7WSR1</accession>
<dbReference type="GO" id="GO:0005886">
    <property type="term" value="C:plasma membrane"/>
    <property type="evidence" value="ECO:0007669"/>
    <property type="project" value="UniProtKB-SubCell"/>
</dbReference>
<evidence type="ECO:0000313" key="10">
    <source>
        <dbReference type="Proteomes" id="UP000238882"/>
    </source>
</evidence>
<evidence type="ECO:0000256" key="1">
    <source>
        <dbReference type="ARBA" id="ARBA00004651"/>
    </source>
</evidence>
<feature type="transmembrane region" description="Helical" evidence="7">
    <location>
        <begin position="20"/>
        <end position="49"/>
    </location>
</feature>
<evidence type="ECO:0000256" key="6">
    <source>
        <dbReference type="ARBA" id="ARBA00023136"/>
    </source>
</evidence>
<dbReference type="PANTHER" id="PTHR30353:SF15">
    <property type="entry name" value="INNER MEMBRANE PROTEIN YABI"/>
    <property type="match status" value="1"/>
</dbReference>
<reference evidence="9 10" key="1">
    <citation type="submission" date="2016-12" db="EMBL/GenBank/DDBJ databases">
        <title>Trade-off between light-utilization and light-protection in marine flavobacteria.</title>
        <authorList>
            <person name="Kumagai Y."/>
            <person name="Yoshizawa S."/>
            <person name="Kogure K."/>
            <person name="Iwasaki W."/>
        </authorList>
    </citation>
    <scope>NUCLEOTIDE SEQUENCE [LARGE SCALE GENOMIC DNA]</scope>
    <source>
        <strain evidence="9 10">NBRC 108759</strain>
    </source>
</reference>
<evidence type="ECO:0000256" key="3">
    <source>
        <dbReference type="ARBA" id="ARBA00022475"/>
    </source>
</evidence>